<comment type="caution">
    <text evidence="8">The sequence shown here is derived from an EMBL/GenBank/DDBJ whole genome shotgun (WGS) entry which is preliminary data.</text>
</comment>
<name>A0A482SXP6_9EURY</name>
<reference evidence="8 9" key="1">
    <citation type="submission" date="2018-12" db="EMBL/GenBank/DDBJ databases">
        <title>Genome analysis provides insights into bioremediation potentialities of Halogeometricum borinquense strain N11.</title>
        <authorList>
            <person name="Najjari A."/>
            <person name="Youssef N."/>
            <person name="Fhoula I."/>
            <person name="Ben Dhia O."/>
            <person name="Mahjoubi M."/>
            <person name="Ouzari H.I."/>
            <person name="Cherif A."/>
        </authorList>
    </citation>
    <scope>NUCLEOTIDE SEQUENCE [LARGE SCALE GENOMIC DNA]</scope>
    <source>
        <strain evidence="8 9">N11</strain>
    </source>
</reference>
<keyword evidence="6 7" id="KW-0472">Membrane</keyword>
<comment type="subcellular location">
    <subcellularLocation>
        <location evidence="1">Cell membrane</location>
        <topology evidence="1">Multi-pass membrane protein</topology>
    </subcellularLocation>
</comment>
<dbReference type="PANTHER" id="PTHR39087">
    <property type="entry name" value="UPF0104 MEMBRANE PROTEIN MJ1595"/>
    <property type="match status" value="1"/>
</dbReference>
<dbReference type="RefSeq" id="WP_129786011.1">
    <property type="nucleotide sequence ID" value="NZ_RZHH01000003.1"/>
</dbReference>
<keyword evidence="5 7" id="KW-1133">Transmembrane helix</keyword>
<evidence type="ECO:0000313" key="9">
    <source>
        <dbReference type="Proteomes" id="UP000294028"/>
    </source>
</evidence>
<dbReference type="Proteomes" id="UP000294028">
    <property type="component" value="Unassembled WGS sequence"/>
</dbReference>
<evidence type="ECO:0000256" key="4">
    <source>
        <dbReference type="ARBA" id="ARBA00022692"/>
    </source>
</evidence>
<evidence type="ECO:0000256" key="7">
    <source>
        <dbReference type="SAM" id="Phobius"/>
    </source>
</evidence>
<evidence type="ECO:0000256" key="1">
    <source>
        <dbReference type="ARBA" id="ARBA00004651"/>
    </source>
</evidence>
<gene>
    <name evidence="8" type="ORF">ELS19_16580</name>
</gene>
<dbReference type="AlphaFoldDB" id="A0A482SXP6"/>
<evidence type="ECO:0000256" key="3">
    <source>
        <dbReference type="ARBA" id="ARBA00022475"/>
    </source>
</evidence>
<feature type="transmembrane region" description="Helical" evidence="7">
    <location>
        <begin position="243"/>
        <end position="268"/>
    </location>
</feature>
<accession>A0A482SXP6</accession>
<feature type="transmembrane region" description="Helical" evidence="7">
    <location>
        <begin position="43"/>
        <end position="64"/>
    </location>
</feature>
<feature type="transmembrane region" description="Helical" evidence="7">
    <location>
        <begin position="129"/>
        <end position="145"/>
    </location>
</feature>
<dbReference type="InterPro" id="IPR022791">
    <property type="entry name" value="L-PG_synthase/AglD"/>
</dbReference>
<feature type="transmembrane region" description="Helical" evidence="7">
    <location>
        <begin position="304"/>
        <end position="328"/>
    </location>
</feature>
<keyword evidence="3" id="KW-1003">Cell membrane</keyword>
<sequence>MRRLARFLIGVVLGGGAFAGYLSYIGVGNVAGRVTELAPEAAVFVVLFVVAEGLADAIGVWASVNPLGRGLSKRQSVQFAMAGDFFDTLSPAGPVSSEPIMARFIGVTTETTYSDALAVRGVAKYVKSGAQLLLSTVLALAITVGGSSPRFVLITLGGAVVALAVAGVVLLRFRVAASQVVVVAVTPIVAWVSSLYRDDPYDRTVVEAAVERFWSRVLLFRDRPGLVALIACGGVIEQVFVAAALWTALAGTGATVGLLPIIAIVPLPQASSIVPIPGSLGAYDVFLGGALAVVTGAAPASTAAAVLVVRTVTLPFGLSVGGLSVAFLRGWRP</sequence>
<organism evidence="8 9">
    <name type="scientific">Halogeometricum borinquense</name>
    <dbReference type="NCBI Taxonomy" id="60847"/>
    <lineage>
        <taxon>Archaea</taxon>
        <taxon>Methanobacteriati</taxon>
        <taxon>Methanobacteriota</taxon>
        <taxon>Stenosarchaea group</taxon>
        <taxon>Halobacteria</taxon>
        <taxon>Halobacteriales</taxon>
        <taxon>Haloferacaceae</taxon>
        <taxon>Halogeometricum</taxon>
    </lineage>
</organism>
<dbReference type="PANTHER" id="PTHR39087:SF2">
    <property type="entry name" value="UPF0104 MEMBRANE PROTEIN MJ1595"/>
    <property type="match status" value="1"/>
</dbReference>
<comment type="similarity">
    <text evidence="2">Belongs to the UPF0104 family.</text>
</comment>
<dbReference type="Pfam" id="PF03706">
    <property type="entry name" value="LPG_synthase_TM"/>
    <property type="match status" value="1"/>
</dbReference>
<proteinExistence type="inferred from homology"/>
<evidence type="ECO:0000256" key="5">
    <source>
        <dbReference type="ARBA" id="ARBA00022989"/>
    </source>
</evidence>
<protein>
    <submittedName>
        <fullName evidence="8">UPF0104 family protein</fullName>
    </submittedName>
</protein>
<keyword evidence="4 7" id="KW-0812">Transmembrane</keyword>
<evidence type="ECO:0000256" key="2">
    <source>
        <dbReference type="ARBA" id="ARBA00011061"/>
    </source>
</evidence>
<feature type="transmembrane region" description="Helical" evidence="7">
    <location>
        <begin position="151"/>
        <end position="173"/>
    </location>
</feature>
<feature type="transmembrane region" description="Helical" evidence="7">
    <location>
        <begin position="180"/>
        <end position="196"/>
    </location>
</feature>
<evidence type="ECO:0000313" key="8">
    <source>
        <dbReference type="EMBL" id="RYJ08184.1"/>
    </source>
</evidence>
<dbReference type="GO" id="GO:0005886">
    <property type="term" value="C:plasma membrane"/>
    <property type="evidence" value="ECO:0007669"/>
    <property type="project" value="UniProtKB-SubCell"/>
</dbReference>
<evidence type="ECO:0000256" key="6">
    <source>
        <dbReference type="ARBA" id="ARBA00023136"/>
    </source>
</evidence>
<dbReference type="EMBL" id="RZHH01000003">
    <property type="protein sequence ID" value="RYJ08184.1"/>
    <property type="molecule type" value="Genomic_DNA"/>
</dbReference>
<feature type="transmembrane region" description="Helical" evidence="7">
    <location>
        <begin position="280"/>
        <end position="298"/>
    </location>
</feature>